<accession>A0A0H5NM09</accession>
<feature type="signal peptide" evidence="1">
    <location>
        <begin position="1"/>
        <end position="27"/>
    </location>
</feature>
<dbReference type="RefSeq" id="WP_011208893.1">
    <property type="nucleotide sequence ID" value="NZ_CAACYE020000001.1"/>
</dbReference>
<dbReference type="Proteomes" id="UP000057820">
    <property type="component" value="Chromosome 1"/>
</dbReference>
<evidence type="ECO:0008006" key="4">
    <source>
        <dbReference type="Google" id="ProtNLM"/>
    </source>
</evidence>
<proteinExistence type="predicted"/>
<evidence type="ECO:0000256" key="1">
    <source>
        <dbReference type="SAM" id="SignalP"/>
    </source>
</evidence>
<dbReference type="GeneID" id="61133115"/>
<evidence type="ECO:0000313" key="3">
    <source>
        <dbReference type="Proteomes" id="UP000057820"/>
    </source>
</evidence>
<sequence>MTVTAHTRVRAAVAAGLCACAAGLAVATAPAAAGAVTGLKTLPNLTWGIDSDYGTGCTATIQAFVTDPVAPVYFYDNGIPLATVRPTGGVALVTWVPATPGMHRISAGQAPDAVAAVAVDVWTGVGTPVGYGCVVTGA</sequence>
<evidence type="ECO:0000313" key="2">
    <source>
        <dbReference type="EMBL" id="CRY76217.1"/>
    </source>
</evidence>
<reference evidence="3" key="1">
    <citation type="submission" date="2015-03" db="EMBL/GenBank/DDBJ databases">
        <authorList>
            <consortium name="Pathogen Informatics"/>
        </authorList>
    </citation>
    <scope>NUCLEOTIDE SEQUENCE [LARGE SCALE GENOMIC DNA]</scope>
    <source>
        <strain evidence="3">NCTC11134</strain>
    </source>
</reference>
<organism evidence="2 3">
    <name type="scientific">Nocardia farcinica</name>
    <dbReference type="NCBI Taxonomy" id="37329"/>
    <lineage>
        <taxon>Bacteria</taxon>
        <taxon>Bacillati</taxon>
        <taxon>Actinomycetota</taxon>
        <taxon>Actinomycetes</taxon>
        <taxon>Mycobacteriales</taxon>
        <taxon>Nocardiaceae</taxon>
        <taxon>Nocardia</taxon>
    </lineage>
</organism>
<dbReference type="KEGG" id="nfr:ERS450000_01738"/>
<keyword evidence="1" id="KW-0732">Signal</keyword>
<protein>
    <recommendedName>
        <fullName evidence="4">Secreted protein</fullName>
    </recommendedName>
</protein>
<name>A0A0H5NM09_NOCFR</name>
<feature type="chain" id="PRO_5041039489" description="Secreted protein" evidence="1">
    <location>
        <begin position="28"/>
        <end position="138"/>
    </location>
</feature>
<dbReference type="OMA" id="GCTATIQ"/>
<gene>
    <name evidence="2" type="ORF">ERS450000_01738</name>
</gene>
<dbReference type="EMBL" id="LN868938">
    <property type="protein sequence ID" value="CRY76217.1"/>
    <property type="molecule type" value="Genomic_DNA"/>
</dbReference>
<dbReference type="AlphaFoldDB" id="A0A0H5NM09"/>